<dbReference type="Pfam" id="PF07727">
    <property type="entry name" value="RVT_2"/>
    <property type="match status" value="1"/>
</dbReference>
<reference evidence="2" key="2">
    <citation type="journal article" date="2024" name="Plant">
        <title>Genomic evolution and insights into agronomic trait innovations of Sesamum species.</title>
        <authorList>
            <person name="Miao H."/>
            <person name="Wang L."/>
            <person name="Qu L."/>
            <person name="Liu H."/>
            <person name="Sun Y."/>
            <person name="Le M."/>
            <person name="Wang Q."/>
            <person name="Wei S."/>
            <person name="Zheng Y."/>
            <person name="Lin W."/>
            <person name="Duan Y."/>
            <person name="Cao H."/>
            <person name="Xiong S."/>
            <person name="Wang X."/>
            <person name="Wei L."/>
            <person name="Li C."/>
            <person name="Ma Q."/>
            <person name="Ju M."/>
            <person name="Zhao R."/>
            <person name="Li G."/>
            <person name="Mu C."/>
            <person name="Tian Q."/>
            <person name="Mei H."/>
            <person name="Zhang T."/>
            <person name="Gao T."/>
            <person name="Zhang H."/>
        </authorList>
    </citation>
    <scope>NUCLEOTIDE SEQUENCE</scope>
    <source>
        <strain evidence="2">K16</strain>
    </source>
</reference>
<evidence type="ECO:0000313" key="3">
    <source>
        <dbReference type="Proteomes" id="UP001289374"/>
    </source>
</evidence>
<organism evidence="2 3">
    <name type="scientific">Sesamum angolense</name>
    <dbReference type="NCBI Taxonomy" id="2727404"/>
    <lineage>
        <taxon>Eukaryota</taxon>
        <taxon>Viridiplantae</taxon>
        <taxon>Streptophyta</taxon>
        <taxon>Embryophyta</taxon>
        <taxon>Tracheophyta</taxon>
        <taxon>Spermatophyta</taxon>
        <taxon>Magnoliopsida</taxon>
        <taxon>eudicotyledons</taxon>
        <taxon>Gunneridae</taxon>
        <taxon>Pentapetalae</taxon>
        <taxon>asterids</taxon>
        <taxon>lamiids</taxon>
        <taxon>Lamiales</taxon>
        <taxon>Pedaliaceae</taxon>
        <taxon>Sesamum</taxon>
    </lineage>
</organism>
<evidence type="ECO:0000313" key="2">
    <source>
        <dbReference type="EMBL" id="KAK4394246.1"/>
    </source>
</evidence>
<feature type="domain" description="Reverse transcriptase Ty1/copia-type" evidence="1">
    <location>
        <begin position="37"/>
        <end position="105"/>
    </location>
</feature>
<dbReference type="EMBL" id="JACGWL010000010">
    <property type="protein sequence ID" value="KAK4394246.1"/>
    <property type="molecule type" value="Genomic_DNA"/>
</dbReference>
<accession>A0AAE1WJ96</accession>
<name>A0AAE1WJ96_9LAMI</name>
<dbReference type="Proteomes" id="UP001289374">
    <property type="component" value="Unassembled WGS sequence"/>
</dbReference>
<dbReference type="AlphaFoldDB" id="A0AAE1WJ96"/>
<keyword evidence="3" id="KW-1185">Reference proteome</keyword>
<sequence length="155" mass="17655">MDTIVKELDLSEIDGNEPIKWEKGIRRDAVLNSLYEKIDRYKSRLVAKGYTQIEGTDYFDSFSPIAKTVTIRLFLAIASSHSWPISQLDVKNAFLHGNLDEEVYACRQRHRVSGITSLPPSLRPMVSASHKTIIAFSFADRVLLSLPCLFMLMMF</sequence>
<dbReference type="InterPro" id="IPR013103">
    <property type="entry name" value="RVT_2"/>
</dbReference>
<protein>
    <submittedName>
        <fullName evidence="2">Retrovirus-related Pol polyprotein from transposon TNT 1-94</fullName>
    </submittedName>
</protein>
<proteinExistence type="predicted"/>
<comment type="caution">
    <text evidence="2">The sequence shown here is derived from an EMBL/GenBank/DDBJ whole genome shotgun (WGS) entry which is preliminary data.</text>
</comment>
<evidence type="ECO:0000259" key="1">
    <source>
        <dbReference type="Pfam" id="PF07727"/>
    </source>
</evidence>
<gene>
    <name evidence="2" type="ORF">Sango_1895400</name>
</gene>
<reference evidence="2" key="1">
    <citation type="submission" date="2020-06" db="EMBL/GenBank/DDBJ databases">
        <authorList>
            <person name="Li T."/>
            <person name="Hu X."/>
            <person name="Zhang T."/>
            <person name="Song X."/>
            <person name="Zhang H."/>
            <person name="Dai N."/>
            <person name="Sheng W."/>
            <person name="Hou X."/>
            <person name="Wei L."/>
        </authorList>
    </citation>
    <scope>NUCLEOTIDE SEQUENCE</scope>
    <source>
        <strain evidence="2">K16</strain>
        <tissue evidence="2">Leaf</tissue>
    </source>
</reference>